<keyword evidence="2" id="KW-1185">Reference proteome</keyword>
<dbReference type="RefSeq" id="WP_095502561.1">
    <property type="nucleotide sequence ID" value="NZ_WJXO01000002.1"/>
</dbReference>
<comment type="caution">
    <text evidence="1">The sequence shown here is derived from an EMBL/GenBank/DDBJ whole genome shotgun (WGS) entry which is preliminary data.</text>
</comment>
<gene>
    <name evidence="1" type="ORF">GJU80_12510</name>
</gene>
<name>A0A7X2H0D4_9NEIS</name>
<accession>A0A7X2H0D4</accession>
<evidence type="ECO:0000313" key="1">
    <source>
        <dbReference type="EMBL" id="MRN39275.1"/>
    </source>
</evidence>
<dbReference type="AlphaFoldDB" id="A0A7X2H0D4"/>
<evidence type="ECO:0000313" key="2">
    <source>
        <dbReference type="Proteomes" id="UP000486297"/>
    </source>
</evidence>
<organism evidence="1 2">
    <name type="scientific">Neisseria brasiliensis</name>
    <dbReference type="NCBI Taxonomy" id="2666100"/>
    <lineage>
        <taxon>Bacteria</taxon>
        <taxon>Pseudomonadati</taxon>
        <taxon>Pseudomonadota</taxon>
        <taxon>Betaproteobacteria</taxon>
        <taxon>Neisseriales</taxon>
        <taxon>Neisseriaceae</taxon>
        <taxon>Neisseria</taxon>
    </lineage>
</organism>
<reference evidence="1" key="1">
    <citation type="journal article" name="Emerg. Infect. Dis.">
        <title>Two cases of a newly characterized neisseria species.</title>
        <authorList>
            <person name="Mustapha M."/>
            <person name="Lemos A.P.S."/>
            <person name="Harrison L.H."/>
            <person name="Vantyne D."/>
            <person name="Sacchi C.T."/>
        </authorList>
    </citation>
    <scope>NUCLEOTIDE SEQUENCE</scope>
    <source>
        <strain evidence="1">N.95.16</strain>
    </source>
</reference>
<protein>
    <submittedName>
        <fullName evidence="1">Uncharacterized protein</fullName>
    </submittedName>
</protein>
<sequence>MNETDFRVLLATLSKFENIHAGWNGLLVYWISRADGFLELMTFEDEESNTASFLVEKLVQLLSDVHPSATDQDLLNILAQDFELLFFRAQYGSDMWDSTQETLTQFILRHNMKSPNQLIVDEPHTDAASVKAWLETLLNFQPAPNNDAA</sequence>
<proteinExistence type="predicted"/>
<dbReference type="EMBL" id="WJXO01000002">
    <property type="protein sequence ID" value="MRN39275.1"/>
    <property type="molecule type" value="Genomic_DNA"/>
</dbReference>
<dbReference type="Proteomes" id="UP000486297">
    <property type="component" value="Unassembled WGS sequence"/>
</dbReference>